<dbReference type="InterPro" id="IPR018120">
    <property type="entry name" value="Glyco_hydro_1_AS"/>
</dbReference>
<dbReference type="GO" id="GO:0008422">
    <property type="term" value="F:beta-glucosidase activity"/>
    <property type="evidence" value="ECO:0007669"/>
    <property type="project" value="TreeGrafter"/>
</dbReference>
<comment type="similarity">
    <text evidence="1 5">Belongs to the glycosyl hydrolase 1 family.</text>
</comment>
<gene>
    <name evidence="8" type="primary">FtRUT02</name>
</gene>
<evidence type="ECO:0000313" key="8">
    <source>
        <dbReference type="EMBL" id="BBE43060.1"/>
    </source>
</evidence>
<dbReference type="PRINTS" id="PR00131">
    <property type="entry name" value="GLHYDRLASE1"/>
</dbReference>
<dbReference type="InterPro" id="IPR033132">
    <property type="entry name" value="GH_1_N_CS"/>
</dbReference>
<dbReference type="PROSITE" id="PS00572">
    <property type="entry name" value="GLYCOSYL_HYDROL_F1_1"/>
    <property type="match status" value="1"/>
</dbReference>
<dbReference type="InterPro" id="IPR001360">
    <property type="entry name" value="Glyco_hydro_1"/>
</dbReference>
<dbReference type="FunFam" id="3.20.20.80:FF:000020">
    <property type="entry name" value="Beta-glucosidase 12"/>
    <property type="match status" value="1"/>
</dbReference>
<name>A0A6J3ZVM6_FAGTA</name>
<dbReference type="SUPFAM" id="SSF51445">
    <property type="entry name" value="(Trans)glycosidases"/>
    <property type="match status" value="1"/>
</dbReference>
<evidence type="ECO:0000256" key="6">
    <source>
        <dbReference type="RuleBase" id="RU004468"/>
    </source>
</evidence>
<sequence length="504" mass="56813">MATTKSSFITKVCLLLAFLTIPFHAHATVSKSSFPDGFLFGLGGSAYQSEGAAFIDGKGLSNWDNFTHQYPKKIADGSNGDVADDFYHRYKDDITLLKEIGIDTFRFSLSWSRILPQGKVSGGINQAGINFYRDLIDELLANDMKPFVTVFHWDLPQALEDEYGGFLSPNIVDDFRDYADLAFKMFGDKVKHWTTMNEPNVMTELGYSLGLFPPARCSSYMGNCTAGNSSTEPYLVAHHLLLCHAAAIDVYKKNYQDDQEGRIGISIATTMHIPINDTVENLLATQRAIDFAFGWFMNPVVYGEYPDSMKLIVGDRLPTFTEEQSESLKESFDFLGLNYYYTYYAENNPSSNSDNLSYSTDNHATTSFFKDGVPIGEKAYSLYIYPEGLYDLLQYVNETYNSPAVIITENGLSDANNGSLAEYPAALNDTLRITYHSGHLDALYNFTMEPGTNVKGYLAWTYMDDFEWTSGYTIRNGFTFVDYANNLTRTAKESFYWYKNFLAN</sequence>
<dbReference type="InterPro" id="IPR017853">
    <property type="entry name" value="GH"/>
</dbReference>
<feature type="chain" id="PRO_5027115127" evidence="7">
    <location>
        <begin position="28"/>
        <end position="504"/>
    </location>
</feature>
<keyword evidence="7" id="KW-0732">Signal</keyword>
<dbReference type="EMBL" id="LC388945">
    <property type="protein sequence ID" value="BBE43060.1"/>
    <property type="molecule type" value="mRNA"/>
</dbReference>
<evidence type="ECO:0000256" key="7">
    <source>
        <dbReference type="SAM" id="SignalP"/>
    </source>
</evidence>
<accession>A0A6J3ZVM6</accession>
<reference evidence="8" key="1">
    <citation type="submission" date="2018-06" db="EMBL/GenBank/DDBJ databases">
        <title>Characterization of Rutinosidase in Tartary Buckwheat.</title>
        <authorList>
            <person name="Fujino K."/>
            <person name="Suzuki T."/>
        </authorList>
    </citation>
    <scope>NUCLEOTIDE SEQUENCE</scope>
    <source>
        <tissue evidence="8">Flower buds</tissue>
    </source>
</reference>
<organism evidence="8">
    <name type="scientific">Fagopyrum tataricum</name>
    <name type="common">Tartarian buckwheat</name>
    <name type="synonym">Polygonum tataricum</name>
    <dbReference type="NCBI Taxonomy" id="62330"/>
    <lineage>
        <taxon>Eukaryota</taxon>
        <taxon>Viridiplantae</taxon>
        <taxon>Streptophyta</taxon>
        <taxon>Embryophyta</taxon>
        <taxon>Tracheophyta</taxon>
        <taxon>Spermatophyta</taxon>
        <taxon>Magnoliopsida</taxon>
        <taxon>eudicotyledons</taxon>
        <taxon>Gunneridae</taxon>
        <taxon>Pentapetalae</taxon>
        <taxon>Caryophyllales</taxon>
        <taxon>Polygonaceae</taxon>
        <taxon>Polygonoideae</taxon>
        <taxon>Fagopyreae</taxon>
        <taxon>Fagopyrum</taxon>
    </lineage>
</organism>
<dbReference type="PROSITE" id="PS00653">
    <property type="entry name" value="GLYCOSYL_HYDROL_F1_2"/>
    <property type="match status" value="1"/>
</dbReference>
<evidence type="ECO:0000256" key="1">
    <source>
        <dbReference type="ARBA" id="ARBA00010838"/>
    </source>
</evidence>
<dbReference type="PANTHER" id="PTHR10353">
    <property type="entry name" value="GLYCOSYL HYDROLASE"/>
    <property type="match status" value="1"/>
</dbReference>
<keyword evidence="2 6" id="KW-0378">Hydrolase</keyword>
<dbReference type="Gene3D" id="3.20.20.80">
    <property type="entry name" value="Glycosidases"/>
    <property type="match status" value="1"/>
</dbReference>
<evidence type="ECO:0000256" key="5">
    <source>
        <dbReference type="RuleBase" id="RU003690"/>
    </source>
</evidence>
<feature type="active site" description="Nucleophile" evidence="4">
    <location>
        <position position="409"/>
    </location>
</feature>
<dbReference type="GO" id="GO:0005975">
    <property type="term" value="P:carbohydrate metabolic process"/>
    <property type="evidence" value="ECO:0007669"/>
    <property type="project" value="InterPro"/>
</dbReference>
<feature type="signal peptide" evidence="7">
    <location>
        <begin position="1"/>
        <end position="27"/>
    </location>
</feature>
<protein>
    <submittedName>
        <fullName evidence="8">Rutinosidase</fullName>
    </submittedName>
</protein>
<proteinExistence type="evidence at transcript level"/>
<dbReference type="SMR" id="A0A6J3ZVM6"/>
<evidence type="ECO:0000256" key="4">
    <source>
        <dbReference type="PROSITE-ProRule" id="PRU10055"/>
    </source>
</evidence>
<evidence type="ECO:0000256" key="2">
    <source>
        <dbReference type="ARBA" id="ARBA00022801"/>
    </source>
</evidence>
<dbReference type="PANTHER" id="PTHR10353:SF297">
    <property type="entry name" value="VICIANIN HYDROLASE-LIKE"/>
    <property type="match status" value="1"/>
</dbReference>
<keyword evidence="3 6" id="KW-0326">Glycosidase</keyword>
<evidence type="ECO:0000256" key="3">
    <source>
        <dbReference type="ARBA" id="ARBA00023295"/>
    </source>
</evidence>
<dbReference type="Pfam" id="PF00232">
    <property type="entry name" value="Glyco_hydro_1"/>
    <property type="match status" value="1"/>
</dbReference>
<dbReference type="AlphaFoldDB" id="A0A6J3ZVM6"/>